<keyword evidence="5" id="KW-0175">Coiled coil</keyword>
<evidence type="ECO:0000256" key="3">
    <source>
        <dbReference type="ARBA" id="ARBA00023163"/>
    </source>
</evidence>
<organism evidence="8 9">
    <name type="scientific">Umbelopsis vinacea</name>
    <dbReference type="NCBI Taxonomy" id="44442"/>
    <lineage>
        <taxon>Eukaryota</taxon>
        <taxon>Fungi</taxon>
        <taxon>Fungi incertae sedis</taxon>
        <taxon>Mucoromycota</taxon>
        <taxon>Mucoromycotina</taxon>
        <taxon>Umbelopsidomycetes</taxon>
        <taxon>Umbelopsidales</taxon>
        <taxon>Umbelopsidaceae</taxon>
        <taxon>Umbelopsis</taxon>
    </lineage>
</organism>
<dbReference type="InterPro" id="IPR046347">
    <property type="entry name" value="bZIP_sf"/>
</dbReference>
<name>A0A8H7UIL3_9FUNG</name>
<dbReference type="AlphaFoldDB" id="A0A8H7UIL3"/>
<accession>A0A8H7UIL3</accession>
<dbReference type="OrthoDB" id="295274at2759"/>
<feature type="compositionally biased region" description="Basic and acidic residues" evidence="6">
    <location>
        <begin position="59"/>
        <end position="69"/>
    </location>
</feature>
<feature type="compositionally biased region" description="Low complexity" evidence="6">
    <location>
        <begin position="317"/>
        <end position="327"/>
    </location>
</feature>
<evidence type="ECO:0000256" key="6">
    <source>
        <dbReference type="SAM" id="MobiDB-lite"/>
    </source>
</evidence>
<evidence type="ECO:0000256" key="2">
    <source>
        <dbReference type="ARBA" id="ARBA00023015"/>
    </source>
</evidence>
<feature type="region of interest" description="Disordered" evidence="6">
    <location>
        <begin position="26"/>
        <end position="111"/>
    </location>
</feature>
<dbReference type="PROSITE" id="PS50217">
    <property type="entry name" value="BZIP"/>
    <property type="match status" value="1"/>
</dbReference>
<dbReference type="Pfam" id="PF00170">
    <property type="entry name" value="bZIP_1"/>
    <property type="match status" value="1"/>
</dbReference>
<proteinExistence type="predicted"/>
<dbReference type="GO" id="GO:0005634">
    <property type="term" value="C:nucleus"/>
    <property type="evidence" value="ECO:0007669"/>
    <property type="project" value="UniProtKB-SubCell"/>
</dbReference>
<protein>
    <recommendedName>
        <fullName evidence="7">BZIP domain-containing protein</fullName>
    </recommendedName>
</protein>
<dbReference type="InterPro" id="IPR004827">
    <property type="entry name" value="bZIP"/>
</dbReference>
<gene>
    <name evidence="8" type="ORF">INT44_004936</name>
</gene>
<dbReference type="EMBL" id="JAEPRA010000003">
    <property type="protein sequence ID" value="KAG2187251.1"/>
    <property type="molecule type" value="Genomic_DNA"/>
</dbReference>
<evidence type="ECO:0000256" key="1">
    <source>
        <dbReference type="ARBA" id="ARBA00004123"/>
    </source>
</evidence>
<evidence type="ECO:0000256" key="5">
    <source>
        <dbReference type="SAM" id="Coils"/>
    </source>
</evidence>
<dbReference type="PANTHER" id="PTHR19304">
    <property type="entry name" value="CYCLIC-AMP RESPONSE ELEMENT BINDING PROTEIN"/>
    <property type="match status" value="1"/>
</dbReference>
<evidence type="ECO:0000313" key="8">
    <source>
        <dbReference type="EMBL" id="KAG2187251.1"/>
    </source>
</evidence>
<sequence>MECGEWNFTPSLSTFANEMNPFDYIGVQKAKENNTTTKQDSPPTPPSSKEYLPAAKSINTDKDEKKSDTPHTPPQQRANQRRTQDINRLPVSSNSSLDSETSASSGEQVTGMKALTKAVEIESQQLKKQRQLQEKQSVKRQQSAPTTTRTRAQRFQPHQFSFHSYQPSKPAQHTSMPASSNSSTLIIKQENGQPNTKSRRNKDKSSSSDISDFGMDRKRHNSDDGEEAVERRQRFLERNRVAASKCRQKKKVWITELEERSDKVIEDNKKLFNMVNQLKEEAMFLKNQLLAHGTCNCDVVKQYLKQSAQFPSGSNIAAQAPPQEQQMLPPPLPASKQKSKPSYDDDYFAPVHSTPTPSLPPLRGTLPS</sequence>
<feature type="region of interest" description="Disordered" evidence="6">
    <location>
        <begin position="314"/>
        <end position="368"/>
    </location>
</feature>
<dbReference type="InterPro" id="IPR051027">
    <property type="entry name" value="bZIP_transcription_factors"/>
</dbReference>
<dbReference type="CDD" id="cd14687">
    <property type="entry name" value="bZIP_ATF2"/>
    <property type="match status" value="1"/>
</dbReference>
<dbReference type="GO" id="GO:0003700">
    <property type="term" value="F:DNA-binding transcription factor activity"/>
    <property type="evidence" value="ECO:0007669"/>
    <property type="project" value="InterPro"/>
</dbReference>
<evidence type="ECO:0000313" key="9">
    <source>
        <dbReference type="Proteomes" id="UP000612746"/>
    </source>
</evidence>
<dbReference type="SUPFAM" id="SSF57959">
    <property type="entry name" value="Leucine zipper domain"/>
    <property type="match status" value="1"/>
</dbReference>
<feature type="compositionally biased region" description="Polar residues" evidence="6">
    <location>
        <begin position="139"/>
        <end position="150"/>
    </location>
</feature>
<feature type="region of interest" description="Disordered" evidence="6">
    <location>
        <begin position="123"/>
        <end position="227"/>
    </location>
</feature>
<dbReference type="SMART" id="SM00338">
    <property type="entry name" value="BRLZ"/>
    <property type="match status" value="1"/>
</dbReference>
<keyword evidence="2" id="KW-0805">Transcription regulation</keyword>
<keyword evidence="9" id="KW-1185">Reference proteome</keyword>
<dbReference type="Gene3D" id="1.20.5.170">
    <property type="match status" value="1"/>
</dbReference>
<keyword evidence="3" id="KW-0804">Transcription</keyword>
<dbReference type="PROSITE" id="PS00036">
    <property type="entry name" value="BZIP_BASIC"/>
    <property type="match status" value="1"/>
</dbReference>
<keyword evidence="4" id="KW-0539">Nucleus</keyword>
<reference evidence="8" key="1">
    <citation type="submission" date="2020-12" db="EMBL/GenBank/DDBJ databases">
        <title>Metabolic potential, ecology and presence of endohyphal bacteria is reflected in genomic diversity of Mucoromycotina.</title>
        <authorList>
            <person name="Muszewska A."/>
            <person name="Okrasinska A."/>
            <person name="Steczkiewicz K."/>
            <person name="Drgas O."/>
            <person name="Orlowska M."/>
            <person name="Perlinska-Lenart U."/>
            <person name="Aleksandrzak-Piekarczyk T."/>
            <person name="Szatraj K."/>
            <person name="Zielenkiewicz U."/>
            <person name="Pilsyk S."/>
            <person name="Malc E."/>
            <person name="Mieczkowski P."/>
            <person name="Kruszewska J.S."/>
            <person name="Biernat P."/>
            <person name="Pawlowska J."/>
        </authorList>
    </citation>
    <scope>NUCLEOTIDE SEQUENCE</scope>
    <source>
        <strain evidence="8">WA0000051536</strain>
    </source>
</reference>
<evidence type="ECO:0000259" key="7">
    <source>
        <dbReference type="PROSITE" id="PS50217"/>
    </source>
</evidence>
<feature type="domain" description="BZIP" evidence="7">
    <location>
        <begin position="229"/>
        <end position="292"/>
    </location>
</feature>
<evidence type="ECO:0000256" key="4">
    <source>
        <dbReference type="ARBA" id="ARBA00023242"/>
    </source>
</evidence>
<dbReference type="Proteomes" id="UP000612746">
    <property type="component" value="Unassembled WGS sequence"/>
</dbReference>
<comment type="caution">
    <text evidence="8">The sequence shown here is derived from an EMBL/GenBank/DDBJ whole genome shotgun (WGS) entry which is preliminary data.</text>
</comment>
<comment type="subcellular location">
    <subcellularLocation>
        <location evidence="1">Nucleus</location>
    </subcellularLocation>
</comment>
<feature type="compositionally biased region" description="Polar residues" evidence="6">
    <location>
        <begin position="156"/>
        <end position="196"/>
    </location>
</feature>
<feature type="coiled-coil region" evidence="5">
    <location>
        <begin position="261"/>
        <end position="288"/>
    </location>
</feature>
<feature type="compositionally biased region" description="Polar residues" evidence="6">
    <location>
        <begin position="90"/>
        <end position="108"/>
    </location>
</feature>